<gene>
    <name evidence="2" type="ORF">ACHAXA_008836</name>
</gene>
<name>A0ABD3R064_9STRA</name>
<dbReference type="Gene3D" id="3.80.10.10">
    <property type="entry name" value="Ribonuclease Inhibitor"/>
    <property type="match status" value="1"/>
</dbReference>
<sequence>MCSADAPSAIARWWRRDYYIYYGLEDGDEEVPKDVTRVIIHSSVRAIKEKAFFECGQLRIVILNDGLEEIGGGICRLHIATRHRIKIPNAVKRIEGGAFKNCTGMTDVTLGEGLEEIEEYAFSSCDSLERICIPPAVKYIHHSAFERCSNLTHHEAHIREVDGVGEGEGGGEGRRAEGPWRGGTRGMRTGTAPKRQGHETTDRWGNGGGERGRSLMVRRRRGGGGDDATHRHLPPPPRAVVRILGTYFFERCVAKAVVQPPGVGRWANVGWGEGGEGKKKPEGPLRGGYSGDAYGNRGGGGWGGDDATHRHLPPPVVHILGTYSFERCVAKAVVQPPGVGRWANVRNDKSSTEPASIMKEAIDPGRGDLVSFGETRGARIVKDVRLEKGGAATSAVGILIDIDRDNDSAPLFVSSENDARYEIKLTEVVSRDKSLLKDKEQVDGILHMRGRYLEAGLRRKEAANNETTTKKESIGPRTKALSRDISHAYERQHTTNCAPTENSPLDQSIDELTPTEE</sequence>
<accession>A0ABD3R064</accession>
<dbReference type="Proteomes" id="UP001530377">
    <property type="component" value="Unassembled WGS sequence"/>
</dbReference>
<dbReference type="InterPro" id="IPR032675">
    <property type="entry name" value="LRR_dom_sf"/>
</dbReference>
<feature type="compositionally biased region" description="Basic and acidic residues" evidence="1">
    <location>
        <begin position="481"/>
        <end position="493"/>
    </location>
</feature>
<evidence type="ECO:0000313" key="2">
    <source>
        <dbReference type="EMBL" id="KAL3806049.1"/>
    </source>
</evidence>
<dbReference type="PANTHER" id="PTHR45661">
    <property type="entry name" value="SURFACE ANTIGEN"/>
    <property type="match status" value="1"/>
</dbReference>
<evidence type="ECO:0000256" key="1">
    <source>
        <dbReference type="SAM" id="MobiDB-lite"/>
    </source>
</evidence>
<reference evidence="2 3" key="1">
    <citation type="submission" date="2024-10" db="EMBL/GenBank/DDBJ databases">
        <title>Updated reference genomes for cyclostephanoid diatoms.</title>
        <authorList>
            <person name="Roberts W.R."/>
            <person name="Alverson A.J."/>
        </authorList>
    </citation>
    <scope>NUCLEOTIDE SEQUENCE [LARGE SCALE GENOMIC DNA]</scope>
    <source>
        <strain evidence="2 3">AJA228-03</strain>
    </source>
</reference>
<feature type="compositionally biased region" description="Basic and acidic residues" evidence="1">
    <location>
        <begin position="459"/>
        <end position="474"/>
    </location>
</feature>
<dbReference type="InterPro" id="IPR053139">
    <property type="entry name" value="Surface_bspA-like"/>
</dbReference>
<dbReference type="InterPro" id="IPR026906">
    <property type="entry name" value="LRR_5"/>
</dbReference>
<dbReference type="SUPFAM" id="SSF52058">
    <property type="entry name" value="L domain-like"/>
    <property type="match status" value="1"/>
</dbReference>
<proteinExistence type="predicted"/>
<keyword evidence="3" id="KW-1185">Reference proteome</keyword>
<organism evidence="2 3">
    <name type="scientific">Cyclostephanos tholiformis</name>
    <dbReference type="NCBI Taxonomy" id="382380"/>
    <lineage>
        <taxon>Eukaryota</taxon>
        <taxon>Sar</taxon>
        <taxon>Stramenopiles</taxon>
        <taxon>Ochrophyta</taxon>
        <taxon>Bacillariophyta</taxon>
        <taxon>Coscinodiscophyceae</taxon>
        <taxon>Thalassiosirophycidae</taxon>
        <taxon>Stephanodiscales</taxon>
        <taxon>Stephanodiscaceae</taxon>
        <taxon>Cyclostephanos</taxon>
    </lineage>
</organism>
<dbReference type="AlphaFoldDB" id="A0ABD3R064"/>
<dbReference type="PANTHER" id="PTHR45661:SF3">
    <property type="entry name" value="IG-LIKE DOMAIN-CONTAINING PROTEIN"/>
    <property type="match status" value="1"/>
</dbReference>
<feature type="region of interest" description="Disordered" evidence="1">
    <location>
        <begin position="162"/>
        <end position="234"/>
    </location>
</feature>
<protein>
    <submittedName>
        <fullName evidence="2">Uncharacterized protein</fullName>
    </submittedName>
</protein>
<evidence type="ECO:0000313" key="3">
    <source>
        <dbReference type="Proteomes" id="UP001530377"/>
    </source>
</evidence>
<comment type="caution">
    <text evidence="2">The sequence shown here is derived from an EMBL/GenBank/DDBJ whole genome shotgun (WGS) entry which is preliminary data.</text>
</comment>
<feature type="region of interest" description="Disordered" evidence="1">
    <location>
        <begin position="459"/>
        <end position="517"/>
    </location>
</feature>
<feature type="compositionally biased region" description="Polar residues" evidence="1">
    <location>
        <begin position="494"/>
        <end position="506"/>
    </location>
</feature>
<dbReference type="Pfam" id="PF13306">
    <property type="entry name" value="LRR_5"/>
    <property type="match status" value="1"/>
</dbReference>
<dbReference type="EMBL" id="JALLPB020000900">
    <property type="protein sequence ID" value="KAL3806049.1"/>
    <property type="molecule type" value="Genomic_DNA"/>
</dbReference>